<name>A0A8K0QV62_9PLEO</name>
<evidence type="ECO:0000259" key="3">
    <source>
        <dbReference type="Pfam" id="PF22974"/>
    </source>
</evidence>
<gene>
    <name evidence="5" type="ORF">FB567DRAFT_611130</name>
</gene>
<evidence type="ECO:0000313" key="6">
    <source>
        <dbReference type="Proteomes" id="UP000813461"/>
    </source>
</evidence>
<dbReference type="OrthoDB" id="5382170at2759"/>
<evidence type="ECO:0000256" key="2">
    <source>
        <dbReference type="SAM" id="SignalP"/>
    </source>
</evidence>
<dbReference type="AlphaFoldDB" id="A0A8K0QV62"/>
<accession>A0A8K0QV62</accession>
<comment type="caution">
    <text evidence="5">The sequence shown here is derived from an EMBL/GenBank/DDBJ whole genome shotgun (WGS) entry which is preliminary data.</text>
</comment>
<reference evidence="5" key="1">
    <citation type="journal article" date="2021" name="Nat. Commun.">
        <title>Genetic determinants of endophytism in the Arabidopsis root mycobiome.</title>
        <authorList>
            <person name="Mesny F."/>
            <person name="Miyauchi S."/>
            <person name="Thiergart T."/>
            <person name="Pickel B."/>
            <person name="Atanasova L."/>
            <person name="Karlsson M."/>
            <person name="Huettel B."/>
            <person name="Barry K.W."/>
            <person name="Haridas S."/>
            <person name="Chen C."/>
            <person name="Bauer D."/>
            <person name="Andreopoulos W."/>
            <person name="Pangilinan J."/>
            <person name="LaButti K."/>
            <person name="Riley R."/>
            <person name="Lipzen A."/>
            <person name="Clum A."/>
            <person name="Drula E."/>
            <person name="Henrissat B."/>
            <person name="Kohler A."/>
            <person name="Grigoriev I.V."/>
            <person name="Martin F.M."/>
            <person name="Hacquard S."/>
        </authorList>
    </citation>
    <scope>NUCLEOTIDE SEQUENCE</scope>
    <source>
        <strain evidence="5">MPI-SDFR-AT-0120</strain>
    </source>
</reference>
<feature type="domain" description="DUF7029" evidence="3">
    <location>
        <begin position="89"/>
        <end position="185"/>
    </location>
</feature>
<evidence type="ECO:0000259" key="4">
    <source>
        <dbReference type="Pfam" id="PF23865"/>
    </source>
</evidence>
<feature type="compositionally biased region" description="Polar residues" evidence="1">
    <location>
        <begin position="214"/>
        <end position="229"/>
    </location>
</feature>
<dbReference type="Proteomes" id="UP000813461">
    <property type="component" value="Unassembled WGS sequence"/>
</dbReference>
<dbReference type="InterPro" id="IPR055647">
    <property type="entry name" value="DUF7223"/>
</dbReference>
<proteinExistence type="predicted"/>
<feature type="domain" description="DUF7223" evidence="4">
    <location>
        <begin position="258"/>
        <end position="444"/>
    </location>
</feature>
<sequence>MYAQPLLIALISLLCLQVSSKLTGYGQTLSKALRERSVGGLDRELQAATKDAHLVKRHESFFTVTYLELSYIDGTFGDPQSLGAYVQCNSSVPLLLLEDFEHLTEIINCEPGSITISLPSNDNWEATDGTLRELERGGLVVTSHVGCNSHGERSLFRIGNITADQVHSSIVLDAVPATWEASFTSIAVKMYPIKEKHTLRSQPKLRVRQDDAVPTSTRSNNRPAYTISEPTATSTADVNTFNLTQGLINKPLIGSANSSVQVTCKNCSTFGTLDFSFTSFVWNIPKDLEGGEITVVANSMGARVELLINVTGNDTLNVPLFVVPLLYGIAVKGIGAVGLLYAPTVHVEFALNGSITFEYGFEINVPDKSRLFIDMTDPKNSTIQGFDETSITEIPFQASVDVNKAVIDVSLRHQIQAGFFFDSVSASIGMGVYLDLPRYRAEFEKVEGVDENCTTLAMSQSENKGLAQELLTNAYNITPSVNWQVGVAGEAKLFGVGPDIGFAFGNGTIDNLPSTCLMFNQTSKTYVDAKKVISDAKKNGASRSDVRKGAMVWLALVSICVILAT</sequence>
<keyword evidence="6" id="KW-1185">Reference proteome</keyword>
<evidence type="ECO:0000313" key="5">
    <source>
        <dbReference type="EMBL" id="KAH7074224.1"/>
    </source>
</evidence>
<dbReference type="EMBL" id="JAGMVJ010000021">
    <property type="protein sequence ID" value="KAH7074224.1"/>
    <property type="molecule type" value="Genomic_DNA"/>
</dbReference>
<evidence type="ECO:0000256" key="1">
    <source>
        <dbReference type="SAM" id="MobiDB-lite"/>
    </source>
</evidence>
<dbReference type="Pfam" id="PF22974">
    <property type="entry name" value="DUF7029"/>
    <property type="match status" value="1"/>
</dbReference>
<protein>
    <recommendedName>
        <fullName evidence="7">Peptidase A1 domain-containing protein</fullName>
    </recommendedName>
</protein>
<feature type="signal peptide" evidence="2">
    <location>
        <begin position="1"/>
        <end position="20"/>
    </location>
</feature>
<keyword evidence="2" id="KW-0732">Signal</keyword>
<dbReference type="Pfam" id="PF23865">
    <property type="entry name" value="DUF7223"/>
    <property type="match status" value="1"/>
</dbReference>
<dbReference type="InterPro" id="IPR054293">
    <property type="entry name" value="DUF7029"/>
</dbReference>
<organism evidence="5 6">
    <name type="scientific">Paraphoma chrysanthemicola</name>
    <dbReference type="NCBI Taxonomy" id="798071"/>
    <lineage>
        <taxon>Eukaryota</taxon>
        <taxon>Fungi</taxon>
        <taxon>Dikarya</taxon>
        <taxon>Ascomycota</taxon>
        <taxon>Pezizomycotina</taxon>
        <taxon>Dothideomycetes</taxon>
        <taxon>Pleosporomycetidae</taxon>
        <taxon>Pleosporales</taxon>
        <taxon>Pleosporineae</taxon>
        <taxon>Phaeosphaeriaceae</taxon>
        <taxon>Paraphoma</taxon>
    </lineage>
</organism>
<feature type="chain" id="PRO_5035470204" description="Peptidase A1 domain-containing protein" evidence="2">
    <location>
        <begin position="21"/>
        <end position="565"/>
    </location>
</feature>
<evidence type="ECO:0008006" key="7">
    <source>
        <dbReference type="Google" id="ProtNLM"/>
    </source>
</evidence>
<feature type="region of interest" description="Disordered" evidence="1">
    <location>
        <begin position="202"/>
        <end position="229"/>
    </location>
</feature>